<dbReference type="SMART" id="SM01340">
    <property type="entry name" value="DNA_mis_repair"/>
    <property type="match status" value="1"/>
</dbReference>
<dbReference type="GO" id="GO:0016887">
    <property type="term" value="F:ATP hydrolysis activity"/>
    <property type="evidence" value="ECO:0007669"/>
    <property type="project" value="InterPro"/>
</dbReference>
<dbReference type="Pfam" id="PF08676">
    <property type="entry name" value="MutL_C"/>
    <property type="match status" value="1"/>
</dbReference>
<dbReference type="InterPro" id="IPR013507">
    <property type="entry name" value="DNA_mismatch_S5_2-like"/>
</dbReference>
<evidence type="ECO:0000256" key="4">
    <source>
        <dbReference type="HAMAP-Rule" id="MF_00149"/>
    </source>
</evidence>
<dbReference type="InterPro" id="IPR014790">
    <property type="entry name" value="MutL_C"/>
</dbReference>
<dbReference type="Pfam" id="PF13589">
    <property type="entry name" value="HATPase_c_3"/>
    <property type="match status" value="1"/>
</dbReference>
<evidence type="ECO:0000256" key="1">
    <source>
        <dbReference type="ARBA" id="ARBA00006082"/>
    </source>
</evidence>
<dbReference type="SUPFAM" id="SSF55874">
    <property type="entry name" value="ATPase domain of HSP90 chaperone/DNA topoisomerase II/histidine kinase"/>
    <property type="match status" value="1"/>
</dbReference>
<dbReference type="NCBIfam" id="TIGR00585">
    <property type="entry name" value="mutl"/>
    <property type="match status" value="1"/>
</dbReference>
<organism evidence="7 8">
    <name type="scientific">candidate division WS6 bacterium GW2011_GWA2_37_6</name>
    <dbReference type="NCBI Taxonomy" id="1619087"/>
    <lineage>
        <taxon>Bacteria</taxon>
        <taxon>Candidatus Dojkabacteria</taxon>
    </lineage>
</organism>
<dbReference type="SUPFAM" id="SSF118116">
    <property type="entry name" value="DNA mismatch repair protein MutL"/>
    <property type="match status" value="1"/>
</dbReference>
<comment type="similarity">
    <text evidence="1 4">Belongs to the DNA mismatch repair MutL/HexB family.</text>
</comment>
<keyword evidence="2 4" id="KW-0227">DNA damage</keyword>
<proteinExistence type="inferred from homology"/>
<dbReference type="Gene3D" id="3.30.230.10">
    <property type="match status" value="1"/>
</dbReference>
<dbReference type="Gene3D" id="3.30.1370.100">
    <property type="entry name" value="MutL, C-terminal domain, regulatory subdomain"/>
    <property type="match status" value="1"/>
</dbReference>
<dbReference type="AlphaFoldDB" id="A0A0G0H0N7"/>
<evidence type="ECO:0000256" key="3">
    <source>
        <dbReference type="ARBA" id="ARBA00023204"/>
    </source>
</evidence>
<dbReference type="PATRIC" id="fig|1619087.5.peg.247"/>
<name>A0A0G0H0N7_9BACT</name>
<dbReference type="Proteomes" id="UP000034852">
    <property type="component" value="Unassembled WGS sequence"/>
</dbReference>
<dbReference type="GO" id="GO:0140664">
    <property type="term" value="F:ATP-dependent DNA damage sensor activity"/>
    <property type="evidence" value="ECO:0007669"/>
    <property type="project" value="InterPro"/>
</dbReference>
<dbReference type="FunFam" id="3.30.565.10:FF:000003">
    <property type="entry name" value="DNA mismatch repair endonuclease MutL"/>
    <property type="match status" value="1"/>
</dbReference>
<dbReference type="InterPro" id="IPR020568">
    <property type="entry name" value="Ribosomal_Su5_D2-typ_SF"/>
</dbReference>
<evidence type="ECO:0000313" key="8">
    <source>
        <dbReference type="Proteomes" id="UP000034852"/>
    </source>
</evidence>
<evidence type="ECO:0000259" key="6">
    <source>
        <dbReference type="SMART" id="SM01340"/>
    </source>
</evidence>
<dbReference type="CDD" id="cd00782">
    <property type="entry name" value="MutL_Trans"/>
    <property type="match status" value="1"/>
</dbReference>
<evidence type="ECO:0000256" key="2">
    <source>
        <dbReference type="ARBA" id="ARBA00022763"/>
    </source>
</evidence>
<dbReference type="Gene3D" id="3.30.565.10">
    <property type="entry name" value="Histidine kinase-like ATPase, C-terminal domain"/>
    <property type="match status" value="1"/>
</dbReference>
<evidence type="ECO:0000313" key="7">
    <source>
        <dbReference type="EMBL" id="KKQ35757.1"/>
    </source>
</evidence>
<dbReference type="InterPro" id="IPR036890">
    <property type="entry name" value="HATPase_C_sf"/>
</dbReference>
<dbReference type="SUPFAM" id="SSF54211">
    <property type="entry name" value="Ribosomal protein S5 domain 2-like"/>
    <property type="match status" value="1"/>
</dbReference>
<dbReference type="PANTHER" id="PTHR10073">
    <property type="entry name" value="DNA MISMATCH REPAIR PROTEIN MLH, PMS, MUTL"/>
    <property type="match status" value="1"/>
</dbReference>
<dbReference type="Pfam" id="PF01119">
    <property type="entry name" value="DNA_mis_repair"/>
    <property type="match status" value="1"/>
</dbReference>
<dbReference type="GO" id="GO:0032300">
    <property type="term" value="C:mismatch repair complex"/>
    <property type="evidence" value="ECO:0007669"/>
    <property type="project" value="InterPro"/>
</dbReference>
<dbReference type="SMART" id="SM00853">
    <property type="entry name" value="MutL_C"/>
    <property type="match status" value="1"/>
</dbReference>
<dbReference type="InterPro" id="IPR020667">
    <property type="entry name" value="DNA_mismatch_repair_MutL"/>
</dbReference>
<dbReference type="InterPro" id="IPR014762">
    <property type="entry name" value="DNA_mismatch_repair_CS"/>
</dbReference>
<dbReference type="GO" id="GO:0006298">
    <property type="term" value="P:mismatch repair"/>
    <property type="evidence" value="ECO:0007669"/>
    <property type="project" value="UniProtKB-UniRule"/>
</dbReference>
<dbReference type="InterPro" id="IPR037198">
    <property type="entry name" value="MutL_C_sf"/>
</dbReference>
<dbReference type="PROSITE" id="PS00058">
    <property type="entry name" value="DNA_MISMATCH_REPAIR_1"/>
    <property type="match status" value="1"/>
</dbReference>
<reference evidence="7 8" key="1">
    <citation type="journal article" date="2015" name="Nature">
        <title>rRNA introns, odd ribosomes, and small enigmatic genomes across a large radiation of phyla.</title>
        <authorList>
            <person name="Brown C.T."/>
            <person name="Hug L.A."/>
            <person name="Thomas B.C."/>
            <person name="Sharon I."/>
            <person name="Castelle C.J."/>
            <person name="Singh A."/>
            <person name="Wilkins M.J."/>
            <person name="Williams K.H."/>
            <person name="Banfield J.F."/>
        </authorList>
    </citation>
    <scope>NUCLEOTIDE SEQUENCE [LARGE SCALE GENOMIC DNA]</scope>
</reference>
<gene>
    <name evidence="4" type="primary">mutL</name>
    <name evidence="7" type="ORF">US52_C0016G0009</name>
</gene>
<evidence type="ECO:0000259" key="5">
    <source>
        <dbReference type="SMART" id="SM00853"/>
    </source>
</evidence>
<feature type="domain" description="DNA mismatch repair protein S5" evidence="6">
    <location>
        <begin position="211"/>
        <end position="329"/>
    </location>
</feature>
<comment type="caution">
    <text evidence="7">The sequence shown here is derived from an EMBL/GenBank/DDBJ whole genome shotgun (WGS) entry which is preliminary data.</text>
</comment>
<dbReference type="Gene3D" id="3.30.1540.20">
    <property type="entry name" value="MutL, C-terminal domain, dimerisation subdomain"/>
    <property type="match status" value="1"/>
</dbReference>
<dbReference type="InterPro" id="IPR042120">
    <property type="entry name" value="MutL_C_dimsub"/>
</dbReference>
<protein>
    <recommendedName>
        <fullName evidence="4">DNA mismatch repair protein MutL</fullName>
    </recommendedName>
</protein>
<dbReference type="InterPro" id="IPR042121">
    <property type="entry name" value="MutL_C_regsub"/>
</dbReference>
<dbReference type="GO" id="GO:0030983">
    <property type="term" value="F:mismatched DNA binding"/>
    <property type="evidence" value="ECO:0007669"/>
    <property type="project" value="InterPro"/>
</dbReference>
<dbReference type="InterPro" id="IPR038973">
    <property type="entry name" value="MutL/Mlh/Pms-like"/>
</dbReference>
<dbReference type="InterPro" id="IPR002099">
    <property type="entry name" value="MutL/Mlh/PMS"/>
</dbReference>
<dbReference type="GO" id="GO:0005524">
    <property type="term" value="F:ATP binding"/>
    <property type="evidence" value="ECO:0007669"/>
    <property type="project" value="InterPro"/>
</dbReference>
<sequence>MSKIKILSPDVVAKIAAGEVVERPASVVKELVENSIDALSNQITVKINDSGLELIEVIDNGKGMSQDDARIAFTQHSTSKIFSADDLNAITTLGFRGEALSSIASVADIIMKTNQKKESSELTILNGKEEFTVSKAEKGSAGTIISVKELFKRIPARKKFLRSQATEFKQIADIFIKHALARPDIHFKLIHNGKEIYNLPKLQLNDIKTRIFDIWGKKIADKLIPVTFNGPEMQVAGAIGHPELTRRDKSMQFTFLNSRPVNSSLVSKAVEEAFHATKPIEFQPIFFLNLVISPQNIDVNVHPRKLEIKFNDTRSVFVNVKRAVEKALNDFLSTSVKRTFEFEYKPKITTYKDNTLKDRSTTYGKHLHSNTNVINKSLQFSAELFRPVKSDGVPKTISDIKFAQFFNTFIIIEKSNELLFIDQHAADERIKYEKIMKNIKKKENIVIQHLLVPQTIELSHADFEIFKENTEVFRNIGLELEPFGKNTLKLSAIPKVLGDFDINSFIQEILERELTDFDQKEVLHTIVASMACHGSIRAGKKMHKEEIEAMIQQLFECEKPYSCPHGRPIIWEMSRYEVEKRFKRTGFC</sequence>
<accession>A0A0G0H0N7</accession>
<dbReference type="PANTHER" id="PTHR10073:SF12">
    <property type="entry name" value="DNA MISMATCH REPAIR PROTEIN MLH1"/>
    <property type="match status" value="1"/>
</dbReference>
<dbReference type="InterPro" id="IPR014721">
    <property type="entry name" value="Ribsml_uS5_D2-typ_fold_subgr"/>
</dbReference>
<dbReference type="CDD" id="cd16926">
    <property type="entry name" value="HATPase_MutL-MLH-PMS-like"/>
    <property type="match status" value="1"/>
</dbReference>
<keyword evidence="3 4" id="KW-0234">DNA repair</keyword>
<comment type="function">
    <text evidence="4">This protein is involved in the repair of mismatches in DNA. It is required for dam-dependent methyl-directed DNA mismatch repair. May act as a 'molecular matchmaker', a protein that promotes the formation of a stable complex between two or more DNA-binding proteins in an ATP-dependent manner without itself being part of a final effector complex.</text>
</comment>
<feature type="domain" description="MutL C-terminal dimerisation" evidence="5">
    <location>
        <begin position="401"/>
        <end position="542"/>
    </location>
</feature>
<dbReference type="HAMAP" id="MF_00149">
    <property type="entry name" value="DNA_mis_repair"/>
    <property type="match status" value="1"/>
</dbReference>
<dbReference type="EMBL" id="LBTH01000016">
    <property type="protein sequence ID" value="KKQ35757.1"/>
    <property type="molecule type" value="Genomic_DNA"/>
</dbReference>